<dbReference type="Ensembl" id="ENST00000524422.2">
    <property type="protein sequence ID" value="ENSP00000434865.2"/>
    <property type="gene ID" value="ENSG00000167283.10"/>
</dbReference>
<proteinExistence type="evidence at protein level"/>
<protein>
    <submittedName>
        <fullName evidence="1">ATP synthase membrane subunit g</fullName>
    </submittedName>
</protein>
<dbReference type="Antibodypedia" id="45792">
    <property type="antibodies" value="67 antibodies from 19 providers"/>
</dbReference>
<reference evidence="1" key="9">
    <citation type="submission" date="2025-08" db="UniProtKB">
        <authorList>
            <consortium name="Ensembl"/>
        </authorList>
    </citation>
    <scope>IDENTIFICATION</scope>
</reference>
<name>E9PN17_HUMAN</name>
<reference evidence="1" key="10">
    <citation type="submission" date="2025-09" db="UniProtKB">
        <authorList>
            <consortium name="Ensembl"/>
        </authorList>
    </citation>
    <scope>IDENTIFICATION</scope>
</reference>
<dbReference type="ProteomicsDB" id="22280"/>
<dbReference type="UCSC" id="uc058hxx.1">
    <property type="organism name" value="human"/>
</dbReference>
<dbReference type="HGNC" id="HGNC:14247">
    <property type="gene designation" value="ATP5MG"/>
</dbReference>
<accession>E9PN17</accession>
<reference evidence="1 2" key="3">
    <citation type="journal article" date="2006" name="Nature">
        <title>Human chromosome 11 DNA sequence and analysis including novel gene identification.</title>
        <authorList>
            <person name="Taylor T.D."/>
            <person name="Noguchi H."/>
            <person name="Totoki Y."/>
            <person name="Toyoda A."/>
            <person name="Kuroki Y."/>
            <person name="Dewar K."/>
            <person name="Lloyd C."/>
            <person name="Itoh T."/>
            <person name="Takeda T."/>
            <person name="Kim D.W."/>
            <person name="She X."/>
            <person name="Barlow K.F."/>
            <person name="Bloom T."/>
            <person name="Bruford E."/>
            <person name="Chang J.L."/>
            <person name="Cuomo C.A."/>
            <person name="Eichler E."/>
            <person name="FitzGerald M.G."/>
            <person name="Jaffe D.B."/>
            <person name="LaButti K."/>
            <person name="Nicol R."/>
            <person name="Park H.S."/>
            <person name="Seaman C."/>
            <person name="Sougnez C."/>
            <person name="Yang X."/>
            <person name="Zimmer A.R."/>
            <person name="Zody M.C."/>
            <person name="Birren B.W."/>
            <person name="Nusbaum C."/>
            <person name="Fujiyama A."/>
            <person name="Hattori M."/>
            <person name="Rogers J."/>
            <person name="Lander E.S."/>
            <person name="Sakaki Y."/>
        </authorList>
    </citation>
    <scope>NUCLEOTIDE SEQUENCE [LARGE SCALE GENOMIC DNA]</scope>
</reference>
<dbReference type="Proteomes" id="UP000005640">
    <property type="component" value="Chromosome 11"/>
</dbReference>
<reference evidence="6" key="7">
    <citation type="journal article" date="2014" name="J. Proteomics">
        <title>An enzyme assisted RP-RPLC approach for in-depth analysis of human liver phosphoproteome.</title>
        <authorList>
            <person name="Bian Y."/>
            <person name="Song C."/>
            <person name="Cheng K."/>
            <person name="Dong M."/>
            <person name="Wang F."/>
            <person name="Huang J."/>
            <person name="Sun D."/>
            <person name="Wang L."/>
            <person name="Ye M."/>
            <person name="Zou H."/>
        </authorList>
    </citation>
    <scope>IDENTIFICATION BY MASS SPECTROMETRY [LARGE SCALE ANALYSIS]</scope>
</reference>
<reference evidence="1 2" key="1">
    <citation type="journal article" date="2001" name="Nature">
        <title>Initial sequencing and analysis of the human genome.</title>
        <authorList>
            <consortium name="International Human Genome Sequencing Consortium"/>
            <person name="Lander E.S."/>
            <person name="Linton L.M."/>
            <person name="Birren B."/>
            <person name="Nusbaum C."/>
            <person name="Zody M.C."/>
            <person name="Baldwin J."/>
            <person name="Devon K."/>
            <person name="Dewar K."/>
            <person name="Doyle M."/>
            <person name="FitzHugh W."/>
            <person name="Funke R."/>
            <person name="Gage D."/>
            <person name="Harris K."/>
            <person name="Heaford A."/>
            <person name="Howland J."/>
            <person name="Kann L."/>
            <person name="Lehoczky J."/>
            <person name="LeVine R."/>
            <person name="McEwan P."/>
            <person name="McKernan K."/>
            <person name="Meldrim J."/>
            <person name="Mesirov J.P."/>
            <person name="Miranda C."/>
            <person name="Morris W."/>
            <person name="Naylor J."/>
            <person name="Raymond C."/>
            <person name="Rosetti M."/>
            <person name="Santos R."/>
            <person name="Sheridan A."/>
            <person name="Sougnez C."/>
            <person name="Stange-Thomann N."/>
            <person name="Stojanovic N."/>
            <person name="Subramanian A."/>
            <person name="Wyman D."/>
            <person name="Rogers J."/>
            <person name="Sulston J."/>
            <person name="Ainscough R."/>
            <person name="Beck S."/>
            <person name="Bentley D."/>
            <person name="Burton J."/>
            <person name="Clee C."/>
            <person name="Carter N."/>
            <person name="Coulson A."/>
            <person name="Deadman R."/>
            <person name="Deloukas P."/>
            <person name="Dunham A."/>
            <person name="Dunham I."/>
            <person name="Durbin R."/>
            <person name="French L."/>
            <person name="Grafham D."/>
            <person name="Gregory S."/>
            <person name="Hubbard T."/>
            <person name="Humphray S."/>
            <person name="Hunt A."/>
            <person name="Jones M."/>
            <person name="Lloyd C."/>
            <person name="McMurray A."/>
            <person name="Matthews L."/>
            <person name="Mercer S."/>
            <person name="Milne S."/>
            <person name="Mullikin J.C."/>
            <person name="Mungall A."/>
            <person name="Plumb R."/>
            <person name="Ross M."/>
            <person name="Shownkeen R."/>
            <person name="Sims S."/>
            <person name="Waterston R.H."/>
            <person name="Wilson R.K."/>
            <person name="Hillier L.W."/>
            <person name="McPherson J.D."/>
            <person name="Marra M.A."/>
            <person name="Mardis E.R."/>
            <person name="Fulton L.A."/>
            <person name="Chinwalla A.T."/>
            <person name="Pepin K.H."/>
            <person name="Gish W.R."/>
            <person name="Chissoe S.L."/>
            <person name="Wendl M.C."/>
            <person name="Delehaunty K.D."/>
            <person name="Miner T.L."/>
            <person name="Delehaunty A."/>
            <person name="Kramer J.B."/>
            <person name="Cook L.L."/>
            <person name="Fulton R.S."/>
            <person name="Johnson D.L."/>
            <person name="Minx P.J."/>
            <person name="Clifton S.W."/>
            <person name="Hawkins T."/>
            <person name="Branscomb E."/>
            <person name="Predki P."/>
            <person name="Richardson P."/>
            <person name="Wenning S."/>
            <person name="Slezak T."/>
            <person name="Doggett N."/>
            <person name="Cheng J.F."/>
            <person name="Olsen A."/>
            <person name="Lucas S."/>
            <person name="Elkin C."/>
            <person name="Uberbacher E."/>
            <person name="Frazier M."/>
            <person name="Gibbs R.A."/>
            <person name="Muzny D.M."/>
            <person name="Scherer S.E."/>
            <person name="Bouck J.B."/>
            <person name="Sodergren E.J."/>
            <person name="Worley K.C."/>
            <person name="Rives C.M."/>
            <person name="Gorrell J.H."/>
            <person name="Metzker M.L."/>
            <person name="Naylor S.L."/>
            <person name="Kucherlapati R.S."/>
            <person name="Nelson D.L."/>
            <person name="Weinstock G.M."/>
            <person name="Sakaki Y."/>
            <person name="Fujiyama A."/>
            <person name="Hattori M."/>
            <person name="Yada T."/>
            <person name="Toyoda A."/>
            <person name="Itoh T."/>
            <person name="Kawagoe C."/>
            <person name="Watanabe H."/>
            <person name="Totoki Y."/>
            <person name="Taylor T."/>
            <person name="Weissenbach J."/>
            <person name="Heilig R."/>
            <person name="Saurin W."/>
            <person name="Artiguenave F."/>
            <person name="Brottier P."/>
            <person name="Bruls T."/>
            <person name="Pelletier E."/>
            <person name="Robert C."/>
            <person name="Wincker P."/>
            <person name="Smith D.R."/>
            <person name="Doucette-Stamm L."/>
            <person name="Rubenfield M."/>
            <person name="Weinstock K."/>
            <person name="Lee H.M."/>
            <person name="Dubois J."/>
            <person name="Rosenthal A."/>
            <person name="Platzer M."/>
            <person name="Nyakatura G."/>
            <person name="Taudien S."/>
            <person name="Rump A."/>
            <person name="Yang H."/>
            <person name="Yu J."/>
            <person name="Wang J."/>
            <person name="Huang G."/>
            <person name="Gu J."/>
            <person name="Hood L."/>
            <person name="Rowen L."/>
            <person name="Madan A."/>
            <person name="Qin S."/>
            <person name="Davis R.W."/>
            <person name="Federspiel N.A."/>
            <person name="Abola A.P."/>
            <person name="Proctor M.J."/>
            <person name="Myers R.M."/>
            <person name="Schmutz J."/>
            <person name="Dickson M."/>
            <person name="Grimwood J."/>
            <person name="Cox D.R."/>
            <person name="Olson M.V."/>
            <person name="Kaul R."/>
            <person name="Raymond C."/>
            <person name="Shimizu N."/>
            <person name="Kawasaki K."/>
            <person name="Minoshima S."/>
            <person name="Evans G.A."/>
            <person name="Athanasiou M."/>
            <person name="Schultz R."/>
            <person name="Roe B.A."/>
            <person name="Chen F."/>
            <person name="Pan H."/>
            <person name="Ramser J."/>
            <person name="Lehrach H."/>
            <person name="Reinhardt R."/>
            <person name="McCombie W.R."/>
            <person name="de la Bastide M."/>
            <person name="Dedhia N."/>
            <person name="Blocker H."/>
            <person name="Hornischer K."/>
            <person name="Nordsiek G."/>
            <person name="Agarwala R."/>
            <person name="Aravind L."/>
            <person name="Bailey J.A."/>
            <person name="Bateman A."/>
            <person name="Batzoglou S."/>
            <person name="Birney E."/>
            <person name="Bork P."/>
            <person name="Brown D.G."/>
            <person name="Burge C.B."/>
            <person name="Cerutti L."/>
            <person name="Chen H.C."/>
            <person name="Church D."/>
            <person name="Clamp M."/>
            <person name="Copley R.R."/>
            <person name="Doerks T."/>
            <person name="Eddy S.R."/>
            <person name="Eichler E.E."/>
            <person name="Furey T.S."/>
            <person name="Galagan J."/>
            <person name="Gilbert J.G."/>
            <person name="Harmon C."/>
            <person name="Hayashizaki Y."/>
            <person name="Haussler D."/>
            <person name="Hermjakob H."/>
            <person name="Hokamp K."/>
            <person name="Jang W."/>
            <person name="Johnson L.S."/>
            <person name="Jones T.A."/>
            <person name="Kasif S."/>
            <person name="Kaspryzk A."/>
            <person name="Kennedy S."/>
            <person name="Kent W.J."/>
            <person name="Kitts P."/>
            <person name="Koonin E.V."/>
            <person name="Korf I."/>
            <person name="Kulp D."/>
            <person name="Lancet D."/>
            <person name="Lowe T.M."/>
            <person name="McLysaght A."/>
            <person name="Mikkelsen T."/>
            <person name="Moran J.V."/>
            <person name="Mulder N."/>
            <person name="Pollara V.J."/>
            <person name="Ponting C.P."/>
            <person name="Schuler G."/>
            <person name="Schultz J."/>
            <person name="Slater G."/>
            <person name="Smit A.F."/>
            <person name="Stupka E."/>
            <person name="Szustakowski J."/>
            <person name="Thierry-Mieg D."/>
            <person name="Thierry-Mieg J."/>
            <person name="Wagner L."/>
            <person name="Wallis J."/>
            <person name="Wheeler R."/>
            <person name="Williams A."/>
            <person name="Wolf Y.I."/>
            <person name="Wolfe K.H."/>
            <person name="Yang S.P."/>
            <person name="Yeh R.F."/>
            <person name="Collins F."/>
            <person name="Guyer M.S."/>
            <person name="Peterson J."/>
            <person name="Felsenfeld A."/>
            <person name="Wetterstrand K.A."/>
            <person name="Patrinos A."/>
            <person name="Morgan M.J."/>
            <person name="de Jong P."/>
            <person name="Catanese J.J."/>
            <person name="Osoegawa K."/>
            <person name="Shizuya H."/>
            <person name="Choi S."/>
            <person name="Chen Y.J."/>
        </authorList>
    </citation>
    <scope>NUCLEOTIDE SEQUENCE [LARGE SCALE GENOMIC DNA]</scope>
</reference>
<dbReference type="AlphaFoldDB" id="E9PN17"/>
<organism evidence="1 2">
    <name type="scientific">Homo sapiens</name>
    <name type="common">Human</name>
    <dbReference type="NCBI Taxonomy" id="9606"/>
    <lineage>
        <taxon>Eukaryota</taxon>
        <taxon>Metazoa</taxon>
        <taxon>Chordata</taxon>
        <taxon>Craniata</taxon>
        <taxon>Vertebrata</taxon>
        <taxon>Euteleostomi</taxon>
        <taxon>Mammalia</taxon>
        <taxon>Eutheria</taxon>
        <taxon>Euarchontoglires</taxon>
        <taxon>Primates</taxon>
        <taxon>Haplorrhini</taxon>
        <taxon>Catarrhini</taxon>
        <taxon>Hominidae</taxon>
        <taxon>Homo</taxon>
    </lineage>
</organism>
<evidence type="ECO:0000313" key="2">
    <source>
        <dbReference type="Proteomes" id="UP000005640"/>
    </source>
</evidence>
<reference evidence="3" key="4">
    <citation type="journal article" date="2009" name="Anal. Chem.">
        <title>Lys-N and trypsin cover complementary parts of the phosphoproteome in a refined SCX-based approach.</title>
        <authorList>
            <person name="Gauci S."/>
            <person name="Helbig A.O."/>
            <person name="Slijper M."/>
            <person name="Krijgsveld J."/>
            <person name="Heck A.J."/>
            <person name="Mohammed S."/>
        </authorList>
    </citation>
    <scope>IDENTIFICATION BY MASS SPECTROMETRY [LARGE SCALE ANALYSIS]</scope>
</reference>
<dbReference type="ExpressionAtlas" id="E9PN17">
    <property type="expression patterns" value="baseline and differential"/>
</dbReference>
<dbReference type="Ensembl" id="ENST00000524422.2">
    <property type="protein sequence ID" value="ENSP00000434865.2"/>
    <property type="gene ID" value="ENSG00000167283.9"/>
</dbReference>
<dbReference type="ChiTaRS" id="ATP5MG">
    <property type="organism name" value="human"/>
</dbReference>
<dbReference type="EMBL" id="AP001267">
    <property type="status" value="NOT_ANNOTATED_CDS"/>
    <property type="molecule type" value="Genomic_DNA"/>
</dbReference>
<evidence type="ECO:0007829" key="3">
    <source>
        <dbReference type="PubMed" id="19413330"/>
    </source>
</evidence>
<reference evidence="4" key="5">
    <citation type="journal article" date="2009" name="Science">
        <title>Lysine acetylation targets protein complexes and co-regulates major cellular functions.</title>
        <authorList>
            <person name="Choudhary C."/>
            <person name="Kumar C."/>
            <person name="Gnad F."/>
            <person name="Nielsen M.L."/>
            <person name="Rehman M."/>
            <person name="Walther T.C."/>
            <person name="Olsen J.V."/>
            <person name="Mann M."/>
        </authorList>
    </citation>
    <scope>IDENTIFICATION BY MASS SPECTROMETRY [LARGE SCALE ANALYSIS]</scope>
</reference>
<evidence type="ECO:0007829" key="7">
    <source>
        <dbReference type="PubMed" id="25944712"/>
    </source>
</evidence>
<dbReference type="GeneTree" id="ENSGT00390000009724"/>
<evidence type="ECO:0007829" key="4">
    <source>
        <dbReference type="PubMed" id="19608861"/>
    </source>
</evidence>
<dbReference type="MassIVE" id="E9PN17"/>
<evidence type="ECO:0000313" key="1">
    <source>
        <dbReference type="Ensembl" id="ENSP00000434865.2"/>
    </source>
</evidence>
<gene>
    <name evidence="1" type="primary">ATP5MG</name>
</gene>
<dbReference type="Bgee" id="ENSG00000167283">
    <property type="expression patterns" value="Expressed in ganglionic eminence and 212 other cell types or tissues"/>
</dbReference>
<evidence type="ECO:0007829" key="6">
    <source>
        <dbReference type="PubMed" id="24275569"/>
    </source>
</evidence>
<dbReference type="OpenTargets" id="ENSG00000167283"/>
<dbReference type="SwissPalm" id="E9PN17"/>
<evidence type="ECO:0007829" key="5">
    <source>
        <dbReference type="PubMed" id="21269460"/>
    </source>
</evidence>
<reference evidence="1 2" key="2">
    <citation type="journal article" date="2004" name="Nature">
        <title>Finishing the euchromatic sequence of the human genome.</title>
        <authorList>
            <consortium name="International Human Genome Sequencing Consortium"/>
        </authorList>
    </citation>
    <scope>NUCLEOTIDE SEQUENCE [LARGE SCALE GENOMIC DNA]</scope>
</reference>
<reference evidence="5" key="6">
    <citation type="journal article" date="2011" name="BMC Syst. Biol.">
        <title>Initial characterization of the human central proteome.</title>
        <authorList>
            <person name="Burkard T.R."/>
            <person name="Planyavsky M."/>
            <person name="Kaupe I."/>
            <person name="Breitwieser F.P."/>
            <person name="Burckstummer T."/>
            <person name="Bennett K.L."/>
            <person name="Superti-Furga G."/>
            <person name="Colinge J."/>
        </authorList>
    </citation>
    <scope>IDENTIFICATION BY MASS SPECTROMETRY [LARGE SCALE ANALYSIS]</scope>
</reference>
<sequence>MAQFVRNLVEKTPALVNEKKQHLRILNSSLLSDDQAFLWTSLNNSATVLCWRTLGLLMQCVHLGALWRKNC</sequence>
<dbReference type="OrthoDB" id="437at2759"/>
<dbReference type="VEuPathDB" id="HostDB:ENSG00000167283"/>
<keyword evidence="2" id="KW-1185">Reference proteome</keyword>
<reference evidence="7" key="8">
    <citation type="journal article" date="2015" name="Proteomics">
        <title>N-terminome analysis of the human mitochondrial proteome.</title>
        <authorList>
            <person name="Vaca Jacome A.S."/>
            <person name="Rabilloud T."/>
            <person name="Schaeffer-Reiss C."/>
            <person name="Rompais M."/>
            <person name="Ayoub D."/>
            <person name="Lane L."/>
            <person name="Bairoch A."/>
            <person name="Van Dorsselaer A."/>
            <person name="Carapito C."/>
        </authorList>
    </citation>
    <scope>IDENTIFICATION BY MASS SPECTROMETRY [LARGE SCALE ANALYSIS]</scope>
</reference>